<sequence>MPGALRVLLFNRTEDGEGLRAAYRRTSEALSGTPGLLGNELLGNVHDGAEFIVISEWADRKAFDDWETGASHRASTAPLRPYRDLGLPRPFGVYQVLDGFAGEAADPC</sequence>
<reference evidence="3" key="1">
    <citation type="journal article" date="2019" name="Int. J. Syst. Evol. Microbiol.">
        <title>The Global Catalogue of Microorganisms (GCM) 10K type strain sequencing project: providing services to taxonomists for standard genome sequencing and annotation.</title>
        <authorList>
            <consortium name="The Broad Institute Genomics Platform"/>
            <consortium name="The Broad Institute Genome Sequencing Center for Infectious Disease"/>
            <person name="Wu L."/>
            <person name="Ma J."/>
        </authorList>
    </citation>
    <scope>NUCLEOTIDE SEQUENCE [LARGE SCALE GENOMIC DNA]</scope>
    <source>
        <strain evidence="3">CGMCC 4.7682</strain>
    </source>
</reference>
<dbReference type="Proteomes" id="UP001595764">
    <property type="component" value="Unassembled WGS sequence"/>
</dbReference>
<dbReference type="EC" id="1.14.-.-" evidence="2"/>
<evidence type="ECO:0000259" key="1">
    <source>
        <dbReference type="PROSITE" id="PS51725"/>
    </source>
</evidence>
<keyword evidence="2" id="KW-0560">Oxidoreductase</keyword>
<dbReference type="PROSITE" id="PS51725">
    <property type="entry name" value="ABM"/>
    <property type="match status" value="1"/>
</dbReference>
<evidence type="ECO:0000313" key="3">
    <source>
        <dbReference type="Proteomes" id="UP001595764"/>
    </source>
</evidence>
<dbReference type="EMBL" id="JBHRWI010000004">
    <property type="protein sequence ID" value="MFC3509383.1"/>
    <property type="molecule type" value="Genomic_DNA"/>
</dbReference>
<accession>A0ABV7QAN2</accession>
<dbReference type="RefSeq" id="WP_354741196.1">
    <property type="nucleotide sequence ID" value="NZ_JBHMAY010000012.1"/>
</dbReference>
<evidence type="ECO:0000313" key="2">
    <source>
        <dbReference type="EMBL" id="MFC3509383.1"/>
    </source>
</evidence>
<organism evidence="2 3">
    <name type="scientific">Amycolatopsis halotolerans</name>
    <dbReference type="NCBI Taxonomy" id="330083"/>
    <lineage>
        <taxon>Bacteria</taxon>
        <taxon>Bacillati</taxon>
        <taxon>Actinomycetota</taxon>
        <taxon>Actinomycetes</taxon>
        <taxon>Pseudonocardiales</taxon>
        <taxon>Pseudonocardiaceae</taxon>
        <taxon>Amycolatopsis</taxon>
    </lineage>
</organism>
<dbReference type="InterPro" id="IPR007138">
    <property type="entry name" value="ABM_dom"/>
</dbReference>
<proteinExistence type="predicted"/>
<name>A0ABV7QAN2_9PSEU</name>
<comment type="caution">
    <text evidence="2">The sequence shown here is derived from an EMBL/GenBank/DDBJ whole genome shotgun (WGS) entry which is preliminary data.</text>
</comment>
<gene>
    <name evidence="2" type="ORF">ACFORO_04340</name>
</gene>
<protein>
    <submittedName>
        <fullName evidence="2">Antibiotic biosynthesis monooxygenase family protein</fullName>
        <ecNumber evidence="2">1.14.-.-</ecNumber>
    </submittedName>
</protein>
<dbReference type="Gene3D" id="3.30.70.100">
    <property type="match status" value="1"/>
</dbReference>
<dbReference type="GO" id="GO:0004497">
    <property type="term" value="F:monooxygenase activity"/>
    <property type="evidence" value="ECO:0007669"/>
    <property type="project" value="UniProtKB-KW"/>
</dbReference>
<dbReference type="SUPFAM" id="SSF54909">
    <property type="entry name" value="Dimeric alpha+beta barrel"/>
    <property type="match status" value="1"/>
</dbReference>
<keyword evidence="2" id="KW-0503">Monooxygenase</keyword>
<dbReference type="InterPro" id="IPR011008">
    <property type="entry name" value="Dimeric_a/b-barrel"/>
</dbReference>
<feature type="domain" description="ABM" evidence="1">
    <location>
        <begin position="3"/>
        <end position="94"/>
    </location>
</feature>
<dbReference type="Pfam" id="PF03992">
    <property type="entry name" value="ABM"/>
    <property type="match status" value="1"/>
</dbReference>
<keyword evidence="3" id="KW-1185">Reference proteome</keyword>